<sequence>MLPLQSIEAPPPGAADENGEARQQKPKTLPCKYCSKRFRRVEHVQRHERTHTKEKPFACNWDRCGKTFGRRDLLVRHEKLVHLNDGTNKDGNNNRPRKPSLAGAAILGPIGPSDNQMETKVLGLQRPPVNYQPGGMESAVSSLPPDSRLMARAPACNLDLLSDAATHLASASEVNNMQSNTMQGLAQQQPTMTPVKIYHDHNPYGDRGGREQDIVMMNASYPTQSQTTSAFDPDCNFFLDDYQPSHFLPPSLEAENSYSMWSRIEMGRGPSKPSSAFPSRFPSVQPDARDLSEGGSRPHEDGQRPQNWRALMITQTDHDLLKSRFDEFSSVTPEDFVFPSRPTLQRFWEGYISCFDQSLPFLHLPTLALTDMSPELLLAVMCAGAQYRFESNRSHGLWYAAKAVATEQIRRRNSHEVHRLLPTISAYSPHSTRPSPSAGFRHSFPSVHQDRPMTQETHREPYSPNTPQSRLETIQALLLLFAVGLGGAKAILQEALSLQSLLAMLIREEGLVAEANQPTGDWEAWVRFEGATRTKLLAYCFFNLCSITYNTPPVLLTSEVHLLMPNPNRMWRAESAWQWQEARQAYPPVELTFQDALERLFGRPSQGPPLPLTSLGNYVLIHALIQRIYMFKQTVSPFHTHSGMKLEDVFIEGIGQALREWRLGFDRHKQLKMNEWRELNRGDYAESEVAANAGALSTLAWIRLYTDLDPKRSLETRDRDIIASVFNDQPLVVRTPLLGRAVMQAVHSLAKLVKQGVNFIAKAKSLEWSMQKCLYNLECAILLSKWLLALAACGPADPPPSIEENNLFEMVRRMLDETEFAVSINHIDPSIAGASSSHGTHQQSQAIDLSSTTAPKLRQLACAVVRLWAATFAGEHRFEITKVINAALEGYGNLIEKPRDRTPLGRIVSNQGLG</sequence>
<evidence type="ECO:0000256" key="8">
    <source>
        <dbReference type="SAM" id="MobiDB-lite"/>
    </source>
</evidence>
<dbReference type="GO" id="GO:0006351">
    <property type="term" value="P:DNA-templated transcription"/>
    <property type="evidence" value="ECO:0007669"/>
    <property type="project" value="InterPro"/>
</dbReference>
<evidence type="ECO:0000256" key="3">
    <source>
        <dbReference type="ARBA" id="ARBA00022737"/>
    </source>
</evidence>
<dbReference type="SMART" id="SM00355">
    <property type="entry name" value="ZnF_C2H2"/>
    <property type="match status" value="2"/>
</dbReference>
<feature type="compositionally biased region" description="Basic and acidic residues" evidence="8">
    <location>
        <begin position="448"/>
        <end position="461"/>
    </location>
</feature>
<dbReference type="InterPro" id="IPR007219">
    <property type="entry name" value="XnlR_reg_dom"/>
</dbReference>
<evidence type="ECO:0000256" key="2">
    <source>
        <dbReference type="ARBA" id="ARBA00022723"/>
    </source>
</evidence>
<evidence type="ECO:0000256" key="6">
    <source>
        <dbReference type="ARBA" id="ARBA00023242"/>
    </source>
</evidence>
<name>A0AAV9HE71_9PEZI</name>
<dbReference type="PROSITE" id="PS00028">
    <property type="entry name" value="ZINC_FINGER_C2H2_1"/>
    <property type="match status" value="2"/>
</dbReference>
<dbReference type="InterPro" id="IPR036236">
    <property type="entry name" value="Znf_C2H2_sf"/>
</dbReference>
<keyword evidence="6" id="KW-0539">Nucleus</keyword>
<comment type="caution">
    <text evidence="10">The sequence shown here is derived from an EMBL/GenBank/DDBJ whole genome shotgun (WGS) entry which is preliminary data.</text>
</comment>
<keyword evidence="4 7" id="KW-0863">Zinc-finger</keyword>
<dbReference type="Pfam" id="PF04082">
    <property type="entry name" value="Fungal_trans"/>
    <property type="match status" value="1"/>
</dbReference>
<dbReference type="Pfam" id="PF00096">
    <property type="entry name" value="zf-C2H2"/>
    <property type="match status" value="1"/>
</dbReference>
<feature type="region of interest" description="Disordered" evidence="8">
    <location>
        <begin position="269"/>
        <end position="306"/>
    </location>
</feature>
<dbReference type="Proteomes" id="UP001321749">
    <property type="component" value="Unassembled WGS sequence"/>
</dbReference>
<evidence type="ECO:0000259" key="9">
    <source>
        <dbReference type="PROSITE" id="PS50157"/>
    </source>
</evidence>
<keyword evidence="2" id="KW-0479">Metal-binding</keyword>
<dbReference type="GO" id="GO:0005634">
    <property type="term" value="C:nucleus"/>
    <property type="evidence" value="ECO:0007669"/>
    <property type="project" value="UniProtKB-SubCell"/>
</dbReference>
<keyword evidence="3" id="KW-0677">Repeat</keyword>
<evidence type="ECO:0000313" key="10">
    <source>
        <dbReference type="EMBL" id="KAK4457386.1"/>
    </source>
</evidence>
<dbReference type="GO" id="GO:0000785">
    <property type="term" value="C:chromatin"/>
    <property type="evidence" value="ECO:0007669"/>
    <property type="project" value="TreeGrafter"/>
</dbReference>
<dbReference type="InterPro" id="IPR051059">
    <property type="entry name" value="VerF-like"/>
</dbReference>
<feature type="domain" description="C2H2-type" evidence="9">
    <location>
        <begin position="29"/>
        <end position="56"/>
    </location>
</feature>
<proteinExistence type="predicted"/>
<keyword evidence="11" id="KW-1185">Reference proteome</keyword>
<dbReference type="CDD" id="cd12148">
    <property type="entry name" value="fungal_TF_MHR"/>
    <property type="match status" value="1"/>
</dbReference>
<feature type="region of interest" description="Disordered" evidence="8">
    <location>
        <begin position="1"/>
        <end position="28"/>
    </location>
</feature>
<dbReference type="GO" id="GO:0000981">
    <property type="term" value="F:DNA-binding transcription factor activity, RNA polymerase II-specific"/>
    <property type="evidence" value="ECO:0007669"/>
    <property type="project" value="InterPro"/>
</dbReference>
<reference evidence="10" key="2">
    <citation type="submission" date="2023-06" db="EMBL/GenBank/DDBJ databases">
        <authorList>
            <consortium name="Lawrence Berkeley National Laboratory"/>
            <person name="Mondo S.J."/>
            <person name="Hensen N."/>
            <person name="Bonometti L."/>
            <person name="Westerberg I."/>
            <person name="Brannstrom I.O."/>
            <person name="Guillou S."/>
            <person name="Cros-Aarteil S."/>
            <person name="Calhoun S."/>
            <person name="Haridas S."/>
            <person name="Kuo A."/>
            <person name="Pangilinan J."/>
            <person name="Riley R."/>
            <person name="Labutti K."/>
            <person name="Andreopoulos B."/>
            <person name="Lipzen A."/>
            <person name="Chen C."/>
            <person name="Yanf M."/>
            <person name="Daum C."/>
            <person name="Ng V."/>
            <person name="Clum A."/>
            <person name="Steindorff A."/>
            <person name="Ohm R."/>
            <person name="Martin F."/>
            <person name="Silar P."/>
            <person name="Natvig D."/>
            <person name="Lalanne C."/>
            <person name="Gautier V."/>
            <person name="Ament-Velasquez S.L."/>
            <person name="Kruys A."/>
            <person name="Hutchinson M.I."/>
            <person name="Powell A.J."/>
            <person name="Barry K."/>
            <person name="Miller A.N."/>
            <person name="Grigoriev I.V."/>
            <person name="Debuchy R."/>
            <person name="Gladieux P."/>
            <person name="Thoren M.H."/>
            <person name="Johannesson H."/>
        </authorList>
    </citation>
    <scope>NUCLEOTIDE SEQUENCE</scope>
    <source>
        <strain evidence="10">PSN324</strain>
    </source>
</reference>
<organism evidence="10 11">
    <name type="scientific">Cladorrhinum samala</name>
    <dbReference type="NCBI Taxonomy" id="585594"/>
    <lineage>
        <taxon>Eukaryota</taxon>
        <taxon>Fungi</taxon>
        <taxon>Dikarya</taxon>
        <taxon>Ascomycota</taxon>
        <taxon>Pezizomycotina</taxon>
        <taxon>Sordariomycetes</taxon>
        <taxon>Sordariomycetidae</taxon>
        <taxon>Sordariales</taxon>
        <taxon>Podosporaceae</taxon>
        <taxon>Cladorrhinum</taxon>
    </lineage>
</organism>
<comment type="subcellular location">
    <subcellularLocation>
        <location evidence="1">Nucleus</location>
    </subcellularLocation>
</comment>
<feature type="compositionally biased region" description="Basic and acidic residues" evidence="8">
    <location>
        <begin position="287"/>
        <end position="303"/>
    </location>
</feature>
<evidence type="ECO:0000256" key="5">
    <source>
        <dbReference type="ARBA" id="ARBA00022833"/>
    </source>
</evidence>
<protein>
    <submittedName>
        <fullName evidence="10">Transcriptional regulator ADR1</fullName>
    </submittedName>
</protein>
<dbReference type="SUPFAM" id="SSF57667">
    <property type="entry name" value="beta-beta-alpha zinc fingers"/>
    <property type="match status" value="1"/>
</dbReference>
<accession>A0AAV9HE71</accession>
<keyword evidence="5" id="KW-0862">Zinc</keyword>
<dbReference type="PANTHER" id="PTHR40626">
    <property type="entry name" value="MIP31509P"/>
    <property type="match status" value="1"/>
</dbReference>
<dbReference type="InterPro" id="IPR013087">
    <property type="entry name" value="Znf_C2H2_type"/>
</dbReference>
<feature type="domain" description="C2H2-type" evidence="9">
    <location>
        <begin position="57"/>
        <end position="87"/>
    </location>
</feature>
<evidence type="ECO:0000313" key="11">
    <source>
        <dbReference type="Proteomes" id="UP001321749"/>
    </source>
</evidence>
<dbReference type="PANTHER" id="PTHR40626:SF10">
    <property type="entry name" value="C2H2-TYPE DOMAIN-CONTAINING PROTEIN"/>
    <property type="match status" value="1"/>
</dbReference>
<dbReference type="GO" id="GO:0000978">
    <property type="term" value="F:RNA polymerase II cis-regulatory region sequence-specific DNA binding"/>
    <property type="evidence" value="ECO:0007669"/>
    <property type="project" value="InterPro"/>
</dbReference>
<gene>
    <name evidence="10" type="ORF">QBC42DRAFT_39945</name>
</gene>
<evidence type="ECO:0000256" key="4">
    <source>
        <dbReference type="ARBA" id="ARBA00022771"/>
    </source>
</evidence>
<dbReference type="GO" id="GO:0008270">
    <property type="term" value="F:zinc ion binding"/>
    <property type="evidence" value="ECO:0007669"/>
    <property type="project" value="UniProtKB-KW"/>
</dbReference>
<feature type="region of interest" description="Disordered" evidence="8">
    <location>
        <begin position="428"/>
        <end position="467"/>
    </location>
</feature>
<evidence type="ECO:0000256" key="7">
    <source>
        <dbReference type="PROSITE-ProRule" id="PRU00042"/>
    </source>
</evidence>
<dbReference type="EMBL" id="MU865118">
    <property type="protein sequence ID" value="KAK4457386.1"/>
    <property type="molecule type" value="Genomic_DNA"/>
</dbReference>
<reference evidence="10" key="1">
    <citation type="journal article" date="2023" name="Mol. Phylogenet. Evol.">
        <title>Genome-scale phylogeny and comparative genomics of the fungal order Sordariales.</title>
        <authorList>
            <person name="Hensen N."/>
            <person name="Bonometti L."/>
            <person name="Westerberg I."/>
            <person name="Brannstrom I.O."/>
            <person name="Guillou S."/>
            <person name="Cros-Aarteil S."/>
            <person name="Calhoun S."/>
            <person name="Haridas S."/>
            <person name="Kuo A."/>
            <person name="Mondo S."/>
            <person name="Pangilinan J."/>
            <person name="Riley R."/>
            <person name="LaButti K."/>
            <person name="Andreopoulos B."/>
            <person name="Lipzen A."/>
            <person name="Chen C."/>
            <person name="Yan M."/>
            <person name="Daum C."/>
            <person name="Ng V."/>
            <person name="Clum A."/>
            <person name="Steindorff A."/>
            <person name="Ohm R.A."/>
            <person name="Martin F."/>
            <person name="Silar P."/>
            <person name="Natvig D.O."/>
            <person name="Lalanne C."/>
            <person name="Gautier V."/>
            <person name="Ament-Velasquez S.L."/>
            <person name="Kruys A."/>
            <person name="Hutchinson M.I."/>
            <person name="Powell A.J."/>
            <person name="Barry K."/>
            <person name="Miller A.N."/>
            <person name="Grigoriev I.V."/>
            <person name="Debuchy R."/>
            <person name="Gladieux P."/>
            <person name="Hiltunen Thoren M."/>
            <person name="Johannesson H."/>
        </authorList>
    </citation>
    <scope>NUCLEOTIDE SEQUENCE</scope>
    <source>
        <strain evidence="10">PSN324</strain>
    </source>
</reference>
<dbReference type="AlphaFoldDB" id="A0AAV9HE71"/>
<dbReference type="Gene3D" id="3.30.160.60">
    <property type="entry name" value="Classic Zinc Finger"/>
    <property type="match status" value="2"/>
</dbReference>
<dbReference type="PROSITE" id="PS50157">
    <property type="entry name" value="ZINC_FINGER_C2H2_2"/>
    <property type="match status" value="2"/>
</dbReference>
<evidence type="ECO:0000256" key="1">
    <source>
        <dbReference type="ARBA" id="ARBA00004123"/>
    </source>
</evidence>